<dbReference type="GO" id="GO:0007017">
    <property type="term" value="P:microtubule-based process"/>
    <property type="evidence" value="ECO:0007669"/>
    <property type="project" value="InterPro"/>
</dbReference>
<dbReference type="OMA" id="DSTHIAC"/>
<evidence type="ECO:0000313" key="1">
    <source>
        <dbReference type="EMBL" id="ERN03506.1"/>
    </source>
</evidence>
<dbReference type="EMBL" id="KI394358">
    <property type="protein sequence ID" value="ERN03506.1"/>
    <property type="molecule type" value="Genomic_DNA"/>
</dbReference>
<organism evidence="1 2">
    <name type="scientific">Amborella trichopoda</name>
    <dbReference type="NCBI Taxonomy" id="13333"/>
    <lineage>
        <taxon>Eukaryota</taxon>
        <taxon>Viridiplantae</taxon>
        <taxon>Streptophyta</taxon>
        <taxon>Embryophyta</taxon>
        <taxon>Tracheophyta</taxon>
        <taxon>Spermatophyta</taxon>
        <taxon>Magnoliopsida</taxon>
        <taxon>Amborellales</taxon>
        <taxon>Amborellaceae</taxon>
        <taxon>Amborella</taxon>
    </lineage>
</organism>
<sequence length="68" mass="7586">MLEGKAVIGETYMLQTMQEDAVKLAAQALDSFDVIDSTHIACFIKKANCFSTLSQRCSITPRIAQREF</sequence>
<dbReference type="GO" id="GO:0005868">
    <property type="term" value="C:cytoplasmic dynein complex"/>
    <property type="evidence" value="ECO:0000318"/>
    <property type="project" value="GO_Central"/>
</dbReference>
<dbReference type="HOGENOM" id="CLU_2797320_0_0_1"/>
<dbReference type="Gramene" id="ERN03506">
    <property type="protein sequence ID" value="ERN03506"/>
    <property type="gene ID" value="AMTR_s00003p00270190"/>
</dbReference>
<dbReference type="GO" id="GO:0045505">
    <property type="term" value="F:dynein intermediate chain binding"/>
    <property type="evidence" value="ECO:0000318"/>
    <property type="project" value="GO_Central"/>
</dbReference>
<dbReference type="Gene3D" id="3.30.740.10">
    <property type="entry name" value="Protein Inhibitor Of Neuronal Nitric Oxide Synthase"/>
    <property type="match status" value="1"/>
</dbReference>
<dbReference type="SUPFAM" id="SSF54648">
    <property type="entry name" value="DLC"/>
    <property type="match status" value="1"/>
</dbReference>
<name>W1P7D4_AMBTC</name>
<gene>
    <name evidence="1" type="ORF">AMTR_s00003p00270190</name>
</gene>
<dbReference type="STRING" id="13333.W1P7D4"/>
<dbReference type="InterPro" id="IPR001372">
    <property type="entry name" value="Dynein_light_chain_typ-1/2"/>
</dbReference>
<accession>W1P7D4</accession>
<dbReference type="AlphaFoldDB" id="W1P7D4"/>
<dbReference type="Pfam" id="PF01221">
    <property type="entry name" value="Dynein_light"/>
    <property type="match status" value="1"/>
</dbReference>
<keyword evidence="2" id="KW-1185">Reference proteome</keyword>
<dbReference type="Proteomes" id="UP000017836">
    <property type="component" value="Unassembled WGS sequence"/>
</dbReference>
<proteinExistence type="predicted"/>
<dbReference type="InterPro" id="IPR037177">
    <property type="entry name" value="DLC_sf"/>
</dbReference>
<protein>
    <submittedName>
        <fullName evidence="1">Uncharacterized protein</fullName>
    </submittedName>
</protein>
<evidence type="ECO:0000313" key="2">
    <source>
        <dbReference type="Proteomes" id="UP000017836"/>
    </source>
</evidence>
<reference evidence="2" key="1">
    <citation type="journal article" date="2013" name="Science">
        <title>The Amborella genome and the evolution of flowering plants.</title>
        <authorList>
            <consortium name="Amborella Genome Project"/>
        </authorList>
    </citation>
    <scope>NUCLEOTIDE SEQUENCE [LARGE SCALE GENOMIC DNA]</scope>
</reference>